<accession>A0A834Y004</accession>
<feature type="compositionally biased region" description="Acidic residues" evidence="10">
    <location>
        <begin position="190"/>
        <end position="199"/>
    </location>
</feature>
<dbReference type="Proteomes" id="UP000639338">
    <property type="component" value="Unassembled WGS sequence"/>
</dbReference>
<dbReference type="PANTHER" id="PTHR31196:SF2">
    <property type="entry name" value="RNA POLYMERASE II NUCLEAR LOCALIZATION PROTEIN SLC7A6OS-RELATED"/>
    <property type="match status" value="1"/>
</dbReference>
<evidence type="ECO:0000256" key="9">
    <source>
        <dbReference type="ARBA" id="ARBA00023242"/>
    </source>
</evidence>
<feature type="region of interest" description="Disordered" evidence="10">
    <location>
        <begin position="267"/>
        <end position="301"/>
    </location>
</feature>
<dbReference type="AlphaFoldDB" id="A0A834Y004"/>
<proteinExistence type="inferred from homology"/>
<evidence type="ECO:0000256" key="10">
    <source>
        <dbReference type="SAM" id="MobiDB-lite"/>
    </source>
</evidence>
<dbReference type="Pfam" id="PF08574">
    <property type="entry name" value="Iwr1"/>
    <property type="match status" value="1"/>
</dbReference>
<reference evidence="12 13" key="1">
    <citation type="submission" date="2020-08" db="EMBL/GenBank/DDBJ databases">
        <title>Aphidius gifuensis genome sequencing and assembly.</title>
        <authorList>
            <person name="Du Z."/>
        </authorList>
    </citation>
    <scope>NUCLEOTIDE SEQUENCE [LARGE SCALE GENOMIC DNA]</scope>
    <source>
        <strain evidence="12">YNYX2018</strain>
        <tissue evidence="12">Adults</tissue>
    </source>
</reference>
<keyword evidence="6" id="KW-0813">Transport</keyword>
<evidence type="ECO:0000256" key="7">
    <source>
        <dbReference type="ARBA" id="ARBA00022490"/>
    </source>
</evidence>
<keyword evidence="7" id="KW-0963">Cytoplasm</keyword>
<comment type="caution">
    <text evidence="12">The sequence shown here is derived from an EMBL/GenBank/DDBJ whole genome shotgun (WGS) entry which is preliminary data.</text>
</comment>
<dbReference type="GO" id="GO:0005634">
    <property type="term" value="C:nucleus"/>
    <property type="evidence" value="ECO:0007669"/>
    <property type="project" value="UniProtKB-SubCell"/>
</dbReference>
<dbReference type="EMBL" id="JACMRX010000001">
    <property type="protein sequence ID" value="KAF7996703.1"/>
    <property type="molecule type" value="Genomic_DNA"/>
</dbReference>
<keyword evidence="13" id="KW-1185">Reference proteome</keyword>
<evidence type="ECO:0000256" key="6">
    <source>
        <dbReference type="ARBA" id="ARBA00022448"/>
    </source>
</evidence>
<evidence type="ECO:0000256" key="2">
    <source>
        <dbReference type="ARBA" id="ARBA00004123"/>
    </source>
</evidence>
<name>A0A834Y004_APHGI</name>
<keyword evidence="8" id="KW-0653">Protein transport</keyword>
<keyword evidence="9" id="KW-0539">Nucleus</keyword>
<protein>
    <recommendedName>
        <fullName evidence="5">Probable RNA polymerase II nuclear localization protein SLC7A6OS</fullName>
    </recommendedName>
</protein>
<organism evidence="12 13">
    <name type="scientific">Aphidius gifuensis</name>
    <name type="common">Parasitoid wasp</name>
    <dbReference type="NCBI Taxonomy" id="684658"/>
    <lineage>
        <taxon>Eukaryota</taxon>
        <taxon>Metazoa</taxon>
        <taxon>Ecdysozoa</taxon>
        <taxon>Arthropoda</taxon>
        <taxon>Hexapoda</taxon>
        <taxon>Insecta</taxon>
        <taxon>Pterygota</taxon>
        <taxon>Neoptera</taxon>
        <taxon>Endopterygota</taxon>
        <taxon>Hymenoptera</taxon>
        <taxon>Apocrita</taxon>
        <taxon>Ichneumonoidea</taxon>
        <taxon>Braconidae</taxon>
        <taxon>Aphidiinae</taxon>
        <taxon>Aphidius</taxon>
    </lineage>
</organism>
<dbReference type="OrthoDB" id="6255506at2759"/>
<comment type="subcellular location">
    <subcellularLocation>
        <location evidence="3">Cytoplasm</location>
    </subcellularLocation>
    <subcellularLocation>
        <location evidence="2">Nucleus</location>
    </subcellularLocation>
</comment>
<dbReference type="PROSITE" id="PS00018">
    <property type="entry name" value="EF_HAND_1"/>
    <property type="match status" value="1"/>
</dbReference>
<dbReference type="PANTHER" id="PTHR31196">
    <property type="entry name" value="RNA POLYMERASE II NUCLEAR LOCALIZATION PROTEIN SLC7A6OS-RELATED"/>
    <property type="match status" value="1"/>
</dbReference>
<evidence type="ECO:0000256" key="1">
    <source>
        <dbReference type="ARBA" id="ARBA00003202"/>
    </source>
</evidence>
<dbReference type="InterPro" id="IPR013883">
    <property type="entry name" value="TF_Iwr1_dom"/>
</dbReference>
<dbReference type="InterPro" id="IPR018247">
    <property type="entry name" value="EF_Hand_1_Ca_BS"/>
</dbReference>
<dbReference type="GO" id="GO:0032502">
    <property type="term" value="P:developmental process"/>
    <property type="evidence" value="ECO:0007669"/>
    <property type="project" value="TreeGrafter"/>
</dbReference>
<evidence type="ECO:0000256" key="8">
    <source>
        <dbReference type="ARBA" id="ARBA00022927"/>
    </source>
</evidence>
<gene>
    <name evidence="12" type="ORF">HCN44_002349</name>
</gene>
<feature type="domain" description="Transcription factor Iwr1" evidence="11">
    <location>
        <begin position="147"/>
        <end position="213"/>
    </location>
</feature>
<feature type="compositionally biased region" description="Acidic residues" evidence="10">
    <location>
        <begin position="210"/>
        <end position="223"/>
    </location>
</feature>
<evidence type="ECO:0000313" key="12">
    <source>
        <dbReference type="EMBL" id="KAF7996703.1"/>
    </source>
</evidence>
<evidence type="ECO:0000313" key="13">
    <source>
        <dbReference type="Proteomes" id="UP000639338"/>
    </source>
</evidence>
<dbReference type="GO" id="GO:0015031">
    <property type="term" value="P:protein transport"/>
    <property type="evidence" value="ECO:0007669"/>
    <property type="project" value="UniProtKB-KW"/>
</dbReference>
<dbReference type="GO" id="GO:0005737">
    <property type="term" value="C:cytoplasm"/>
    <property type="evidence" value="ECO:0007669"/>
    <property type="project" value="UniProtKB-SubCell"/>
</dbReference>
<dbReference type="InterPro" id="IPR040218">
    <property type="entry name" value="SLC7A6OS"/>
</dbReference>
<evidence type="ECO:0000259" key="11">
    <source>
        <dbReference type="Pfam" id="PF08574"/>
    </source>
</evidence>
<comment type="similarity">
    <text evidence="4">Belongs to the IWR1/SLC7A6OS family.</text>
</comment>
<evidence type="ECO:0000256" key="3">
    <source>
        <dbReference type="ARBA" id="ARBA00004496"/>
    </source>
</evidence>
<evidence type="ECO:0000256" key="4">
    <source>
        <dbReference type="ARBA" id="ARBA00010218"/>
    </source>
</evidence>
<comment type="function">
    <text evidence="1">Directs RNA polymerase II nuclear import.</text>
</comment>
<evidence type="ECO:0000256" key="5">
    <source>
        <dbReference type="ARBA" id="ARBA00017036"/>
    </source>
</evidence>
<sequence>MATVLRVKRRCEDEPLDHLLISCKRKKINEETKETHVDADVQNLHRAVVKFAGTFDNQDINIAKHLKNQTKDDIETNYKKPTIKNVIENSRIKVKESSRHNRWKVTNCSRSVDNKIDDDDEKISDNGMTIIDVEDCSTELPHDEAAKYVYDIYYAENNNDELSFDTGVTIHEMEEDWLVYDDHREGEGYNCDDPDDSDSNSESNWRTDYGDEEGDKDDDNSINEDDMIHAFNTFGVEYDLSSDDELYGDVYDMSKLRLKDFVAAADDNYDDDDRTRSDSEMSNYSGPIITEINSDDEETVV</sequence>
<feature type="region of interest" description="Disordered" evidence="10">
    <location>
        <begin position="184"/>
        <end position="223"/>
    </location>
</feature>